<dbReference type="Gene3D" id="3.90.1150.10">
    <property type="entry name" value="Aspartate Aminotransferase, domain 1"/>
    <property type="match status" value="1"/>
</dbReference>
<evidence type="ECO:0000256" key="5">
    <source>
        <dbReference type="ARBA" id="ARBA00022605"/>
    </source>
</evidence>
<evidence type="ECO:0000256" key="7">
    <source>
        <dbReference type="ARBA" id="ARBA00022898"/>
    </source>
</evidence>
<dbReference type="PANTHER" id="PTHR43247">
    <property type="entry name" value="PHOSPHOSERINE AMINOTRANSFERASE"/>
    <property type="match status" value="1"/>
</dbReference>
<dbReference type="HAMAP" id="MF_00160">
    <property type="entry name" value="SerC_aminotrans_5"/>
    <property type="match status" value="1"/>
</dbReference>
<accession>A0ABM1BX37</accession>
<evidence type="ECO:0000256" key="9">
    <source>
        <dbReference type="ARBA" id="ARBA00049007"/>
    </source>
</evidence>
<keyword evidence="7" id="KW-0663">Pyridoxal phosphate</keyword>
<evidence type="ECO:0000256" key="6">
    <source>
        <dbReference type="ARBA" id="ARBA00022679"/>
    </source>
</evidence>
<dbReference type="RefSeq" id="XP_013790337.2">
    <property type="nucleotide sequence ID" value="XM_013934883.2"/>
</dbReference>
<gene>
    <name evidence="14" type="primary">LOC106474188</name>
</gene>
<dbReference type="InterPro" id="IPR015421">
    <property type="entry name" value="PyrdxlP-dep_Trfase_major"/>
</dbReference>
<sequence>MELSHRSTQFSTIMQGAKKDLRDLLNIPENYDILFLQGGGTGQFSAVPMNLCTTTGSVADYLITGSWSAKATKEGEKYCRVNKALPSSNAYNGIPDQSTWNLSPDAKYVYFCANETIHGVEFNFIPETGDVPIVTDMSSNILTKPVDVSKYGIIFAGAQKNIGIAGATVVIIRDDLVGHAVPFCPSILDYKLNLQNNSVYNTPSTFSIYIMDLVFKWIKKQGGAEAMGEKSQVKSKLIYDVIDSSSGFYYSSVFPKDRSRVNIPFRIGGSEGSEYLEKKFLDEAHKRGMVSLKGHRSVGGIRASLFNAITVDEVEHLSNFMKEFKDKHKQ</sequence>
<dbReference type="Pfam" id="PF00266">
    <property type="entry name" value="Aminotran_5"/>
    <property type="match status" value="1"/>
</dbReference>
<comment type="cofactor">
    <cofactor evidence="1 10">
        <name>pyridoxal 5'-phosphate</name>
        <dbReference type="ChEBI" id="CHEBI:597326"/>
    </cofactor>
</comment>
<dbReference type="InterPro" id="IPR022278">
    <property type="entry name" value="Pser_aminoTfrase"/>
</dbReference>
<dbReference type="Proteomes" id="UP000694941">
    <property type="component" value="Unplaced"/>
</dbReference>
<dbReference type="GeneID" id="106474188"/>
<dbReference type="EC" id="2.6.1.52" evidence="11"/>
<organism evidence="13 14">
    <name type="scientific">Limulus polyphemus</name>
    <name type="common">Atlantic horseshoe crab</name>
    <dbReference type="NCBI Taxonomy" id="6850"/>
    <lineage>
        <taxon>Eukaryota</taxon>
        <taxon>Metazoa</taxon>
        <taxon>Ecdysozoa</taxon>
        <taxon>Arthropoda</taxon>
        <taxon>Chelicerata</taxon>
        <taxon>Merostomata</taxon>
        <taxon>Xiphosura</taxon>
        <taxon>Limulidae</taxon>
        <taxon>Limulus</taxon>
    </lineage>
</organism>
<evidence type="ECO:0000256" key="1">
    <source>
        <dbReference type="ARBA" id="ARBA00001933"/>
    </source>
</evidence>
<keyword evidence="5 11" id="KW-0028">Amino-acid biosynthesis</keyword>
<feature type="domain" description="Aminotransferase class V" evidence="12">
    <location>
        <begin position="3"/>
        <end position="317"/>
    </location>
</feature>
<comment type="catalytic activity">
    <reaction evidence="9 11">
        <text>O-phospho-L-serine + 2-oxoglutarate = 3-phosphooxypyruvate + L-glutamate</text>
        <dbReference type="Rhea" id="RHEA:14329"/>
        <dbReference type="ChEBI" id="CHEBI:16810"/>
        <dbReference type="ChEBI" id="CHEBI:18110"/>
        <dbReference type="ChEBI" id="CHEBI:29985"/>
        <dbReference type="ChEBI" id="CHEBI:57524"/>
        <dbReference type="EC" id="2.6.1.52"/>
    </reaction>
</comment>
<evidence type="ECO:0000256" key="3">
    <source>
        <dbReference type="ARBA" id="ARBA00006904"/>
    </source>
</evidence>
<name>A0ABM1BX37_LIMPO</name>
<evidence type="ECO:0000313" key="13">
    <source>
        <dbReference type="Proteomes" id="UP000694941"/>
    </source>
</evidence>
<dbReference type="PANTHER" id="PTHR43247:SF1">
    <property type="entry name" value="PHOSPHOSERINE AMINOTRANSFERASE"/>
    <property type="match status" value="1"/>
</dbReference>
<comment type="similarity">
    <text evidence="3">Belongs to the class-V pyridoxal-phosphate-dependent aminotransferase family. SerC subfamily.</text>
</comment>
<reference evidence="14" key="1">
    <citation type="submission" date="2025-08" db="UniProtKB">
        <authorList>
            <consortium name="RefSeq"/>
        </authorList>
    </citation>
    <scope>IDENTIFICATION</scope>
    <source>
        <tissue evidence="14">Muscle</tissue>
    </source>
</reference>
<evidence type="ECO:0000313" key="14">
    <source>
        <dbReference type="RefSeq" id="XP_013790337.2"/>
    </source>
</evidence>
<dbReference type="InterPro" id="IPR020578">
    <property type="entry name" value="Aminotrans_V_PyrdxlP_BS"/>
</dbReference>
<dbReference type="SUPFAM" id="SSF53383">
    <property type="entry name" value="PLP-dependent transferases"/>
    <property type="match status" value="1"/>
</dbReference>
<keyword evidence="4 11" id="KW-0032">Aminotransferase</keyword>
<dbReference type="NCBIfam" id="TIGR01364">
    <property type="entry name" value="serC_1"/>
    <property type="match status" value="1"/>
</dbReference>
<dbReference type="InterPro" id="IPR015422">
    <property type="entry name" value="PyrdxlP-dep_Trfase_small"/>
</dbReference>
<dbReference type="Gene3D" id="3.40.640.10">
    <property type="entry name" value="Type I PLP-dependent aspartate aminotransferase-like (Major domain)"/>
    <property type="match status" value="1"/>
</dbReference>
<keyword evidence="13" id="KW-1185">Reference proteome</keyword>
<dbReference type="InterPro" id="IPR000192">
    <property type="entry name" value="Aminotrans_V_dom"/>
</dbReference>
<protein>
    <recommendedName>
        <fullName evidence="11">Phosphoserine aminotransferase</fullName>
        <ecNumber evidence="11">2.6.1.52</ecNumber>
    </recommendedName>
</protein>
<dbReference type="InterPro" id="IPR015424">
    <property type="entry name" value="PyrdxlP-dep_Trfase"/>
</dbReference>
<dbReference type="NCBIfam" id="NF003764">
    <property type="entry name" value="PRK05355.1"/>
    <property type="match status" value="1"/>
</dbReference>
<evidence type="ECO:0000256" key="11">
    <source>
        <dbReference type="RuleBase" id="RU004505"/>
    </source>
</evidence>
<proteinExistence type="inferred from homology"/>
<comment type="pathway">
    <text evidence="2 11">Amino-acid biosynthesis; L-serine biosynthesis; L-serine from 3-phospho-D-glycerate: step 2/3.</text>
</comment>
<keyword evidence="6 11" id="KW-0808">Transferase</keyword>
<keyword evidence="8 11" id="KW-0718">Serine biosynthesis</keyword>
<evidence type="ECO:0000256" key="10">
    <source>
        <dbReference type="RuleBase" id="RU004504"/>
    </source>
</evidence>
<dbReference type="PIRSF" id="PIRSF000525">
    <property type="entry name" value="SerC"/>
    <property type="match status" value="1"/>
</dbReference>
<evidence type="ECO:0000259" key="12">
    <source>
        <dbReference type="Pfam" id="PF00266"/>
    </source>
</evidence>
<evidence type="ECO:0000256" key="8">
    <source>
        <dbReference type="ARBA" id="ARBA00023299"/>
    </source>
</evidence>
<evidence type="ECO:0000256" key="2">
    <source>
        <dbReference type="ARBA" id="ARBA00005099"/>
    </source>
</evidence>
<dbReference type="PROSITE" id="PS00595">
    <property type="entry name" value="AA_TRANSFER_CLASS_5"/>
    <property type="match status" value="1"/>
</dbReference>
<evidence type="ECO:0000256" key="4">
    <source>
        <dbReference type="ARBA" id="ARBA00022576"/>
    </source>
</evidence>